<dbReference type="PaxDb" id="3702-AT5G01570.1"/>
<dbReference type="PANTHER" id="PTHR35730:SF2">
    <property type="entry name" value="KINETOCHORE PROTEIN SPC24 HOMOLOG-RELATED"/>
    <property type="match status" value="1"/>
</dbReference>
<dbReference type="Proteomes" id="UP000006548">
    <property type="component" value="Chromosome 5"/>
</dbReference>
<dbReference type="GeneID" id="830357"/>
<dbReference type="HOGENOM" id="CLU_117840_0_0_1"/>
<dbReference type="InterPro" id="IPR044951">
    <property type="entry name" value="SPC24-like"/>
</dbReference>
<dbReference type="Araport" id="AT5G01570"/>
<dbReference type="PANTHER" id="PTHR35730">
    <property type="entry name" value="KINETOCHORE PROTEIN SPC24 HOMOLOG-RELATED"/>
    <property type="match status" value="1"/>
</dbReference>
<protein>
    <submittedName>
        <fullName evidence="3">Plectin-like protein</fullName>
    </submittedName>
</protein>
<gene>
    <name evidence="2 3" type="ordered locus">At5g01570</name>
    <name evidence="3" type="ORF">F7A7.90</name>
    <name evidence="3" type="ORF">F7A7_90</name>
</gene>
<dbReference type="SMR" id="F4K9F4"/>
<keyword evidence="4" id="KW-1185">Reference proteome</keyword>
<keyword evidence="1" id="KW-0175">Coiled coil</keyword>
<accession>F4K9F4</accession>
<evidence type="ECO:0000313" key="2">
    <source>
        <dbReference type="Araport" id="AT5G01570"/>
    </source>
</evidence>
<sequence length="212" mass="24765">MRDQSRNFEMVISWGDELIHVLDDRKGFDVLVQTLEQLRAIPFSCDEDFKEIHESLQDLQKKLDVCKEKTDEANSEIADEEEIERLQKELDEELELECKLKEELRFIADELKDLNSQEALFEEHRLAIKRNKRDQLRTETKLPMYASVTRVIPNIDDSLKTSGYMVGRDKRLMDKFEFDSNKSTSVYETCNERIGEEQILTVIGIANLGTVT</sequence>
<dbReference type="AlphaFoldDB" id="F4K9F4"/>
<proteinExistence type="predicted"/>
<dbReference type="ExpressionAtlas" id="F4K9F4">
    <property type="expression patterns" value="baseline and differential"/>
</dbReference>
<name>F4K9F4_ARATH</name>
<dbReference type="FunCoup" id="F4K9F4">
    <property type="interactions" value="32"/>
</dbReference>
<dbReference type="eggNOG" id="ENOG502S0WN">
    <property type="taxonomic scope" value="Eukaryota"/>
</dbReference>
<dbReference type="KEGG" id="ath:AT5G01570"/>
<evidence type="ECO:0000313" key="4">
    <source>
        <dbReference type="Proteomes" id="UP000006548"/>
    </source>
</evidence>
<dbReference type="EMBL" id="CP002688">
    <property type="protein sequence ID" value="AED90361.2"/>
    <property type="molecule type" value="Genomic_DNA"/>
</dbReference>
<dbReference type="TAIR" id="AT5G01570"/>
<reference evidence="3 4" key="1">
    <citation type="journal article" date="2000" name="Nature">
        <title>Sequence and analysis of chromosome 5 of the plant Arabidopsis thaliana.</title>
        <authorList>
            <consortium name="Kazusa DNA Research Institute"/>
            <consortium name="Cold Spring Harbor and Washington University in St Louis Sequencing Consortium"/>
            <consortium name="European Union Arabidopsis Genome Sequencing Consortium"/>
            <person name="Tabata S."/>
            <person name="Kaneko T."/>
            <person name="Nakamura Y."/>
            <person name="Kotani H."/>
            <person name="Kato T."/>
            <person name="Asamizu E."/>
            <person name="Miyajima N."/>
            <person name="Sasamoto S."/>
            <person name="Kimura T."/>
            <person name="Hosouchi T."/>
            <person name="Kawashima K."/>
            <person name="Kohara M."/>
            <person name="Matsumoto M."/>
            <person name="Matsuno A."/>
            <person name="Muraki A."/>
            <person name="Nakayama S."/>
            <person name="Nakazaki N."/>
            <person name="Naruo K."/>
            <person name="Okumura S."/>
            <person name="Shinpo S."/>
            <person name="Takeuchi C."/>
            <person name="Wada T."/>
            <person name="Watanabe A."/>
            <person name="Yamada M."/>
            <person name="Yasuda M."/>
            <person name="Sato S."/>
            <person name="de la Bastide M."/>
            <person name="Huang E."/>
            <person name="Spiegel L."/>
            <person name="Gnoj L."/>
            <person name="O'Shaughnessy A."/>
            <person name="Preston R."/>
            <person name="Habermann K."/>
            <person name="Murray J."/>
            <person name="Johnson D."/>
            <person name="Rohlfing T."/>
            <person name="Nelson J."/>
            <person name="Stoneking T."/>
            <person name="Pepin K."/>
            <person name="Spieth J."/>
            <person name="Sekhon M."/>
            <person name="Armstrong J."/>
            <person name="Becker M."/>
            <person name="Belter E."/>
            <person name="Cordum H."/>
            <person name="Cordes M."/>
            <person name="Courtney L."/>
            <person name="Courtney W."/>
            <person name="Dante M."/>
            <person name="Du H."/>
            <person name="Edwards J."/>
            <person name="Fryman J."/>
            <person name="Haakensen B."/>
            <person name="Lamar E."/>
            <person name="Latreille P."/>
            <person name="Leonard S."/>
            <person name="Meyer R."/>
            <person name="Mulvaney E."/>
            <person name="Ozersky P."/>
            <person name="Riley A."/>
            <person name="Strowmatt C."/>
            <person name="Wagner-McPherson C."/>
            <person name="Wollam A."/>
            <person name="Yoakum M."/>
            <person name="Bell M."/>
            <person name="Dedhia N."/>
            <person name="Parnell L."/>
            <person name="Shah R."/>
            <person name="Rodriguez M."/>
            <person name="See L.H."/>
            <person name="Vil D."/>
            <person name="Baker J."/>
            <person name="Kirchoff K."/>
            <person name="Toth K."/>
            <person name="King L."/>
            <person name="Bahret A."/>
            <person name="Miller B."/>
            <person name="Marra M."/>
            <person name="Martienssen R."/>
            <person name="McCombie W.R."/>
            <person name="Wilson R.K."/>
            <person name="Murphy G."/>
            <person name="Bancroft I."/>
            <person name="Volckaert G."/>
            <person name="Wambutt R."/>
            <person name="Dusterhoft A."/>
            <person name="Stiekema W."/>
            <person name="Pohl T."/>
            <person name="Entian K.D."/>
            <person name="Terryn N."/>
            <person name="Hartley N."/>
            <person name="Bent E."/>
            <person name="Johnson S."/>
            <person name="Langham S.A."/>
            <person name="McCullagh B."/>
            <person name="Robben J."/>
            <person name="Grymonprez B."/>
            <person name="Zimmermann W."/>
            <person name="Ramsperger U."/>
            <person name="Wedler H."/>
            <person name="Balke K."/>
            <person name="Wedler E."/>
            <person name="Peters S."/>
            <person name="van Staveren M."/>
            <person name="Dirkse W."/>
            <person name="Mooijman P."/>
            <person name="Lankhorst R.K."/>
            <person name="Weitzenegger T."/>
            <person name="Bothe G."/>
            <person name="Rose M."/>
            <person name="Hauf J."/>
            <person name="Berneiser S."/>
            <person name="Hempel S."/>
            <person name="Feldpausch M."/>
            <person name="Lamberth S."/>
            <person name="Villarroel R."/>
            <person name="Gielen J."/>
            <person name="Ardiles W."/>
            <person name="Bents O."/>
            <person name="Lemcke K."/>
            <person name="Kolesov G."/>
            <person name="Mayer K."/>
            <person name="Rudd S."/>
            <person name="Schoof H."/>
            <person name="Schueller C."/>
            <person name="Zaccaria P."/>
            <person name="Mewes H.W."/>
            <person name="Bevan M."/>
            <person name="Fransz P."/>
        </authorList>
    </citation>
    <scope>NUCLEOTIDE SEQUENCE [LARGE SCALE GENOMIC DNA]</scope>
    <source>
        <strain evidence="4">cv. Columbia</strain>
    </source>
</reference>
<dbReference type="GO" id="GO:0051983">
    <property type="term" value="P:regulation of chromosome segregation"/>
    <property type="evidence" value="ECO:0007669"/>
    <property type="project" value="InterPro"/>
</dbReference>
<evidence type="ECO:0000256" key="1">
    <source>
        <dbReference type="SAM" id="Coils"/>
    </source>
</evidence>
<feature type="coiled-coil region" evidence="1">
    <location>
        <begin position="49"/>
        <end position="96"/>
    </location>
</feature>
<evidence type="ECO:0000313" key="3">
    <source>
        <dbReference type="EMBL" id="AED90361.2"/>
    </source>
</evidence>
<organism evidence="3 4">
    <name type="scientific">Arabidopsis thaliana</name>
    <name type="common">Mouse-ear cress</name>
    <dbReference type="NCBI Taxonomy" id="3702"/>
    <lineage>
        <taxon>Eukaryota</taxon>
        <taxon>Viridiplantae</taxon>
        <taxon>Streptophyta</taxon>
        <taxon>Embryophyta</taxon>
        <taxon>Tracheophyta</taxon>
        <taxon>Spermatophyta</taxon>
        <taxon>Magnoliopsida</taxon>
        <taxon>eudicotyledons</taxon>
        <taxon>Gunneridae</taxon>
        <taxon>Pentapetalae</taxon>
        <taxon>rosids</taxon>
        <taxon>malvids</taxon>
        <taxon>Brassicales</taxon>
        <taxon>Brassicaceae</taxon>
        <taxon>Camelineae</taxon>
        <taxon>Arabidopsis</taxon>
    </lineage>
</organism>
<dbReference type="InParanoid" id="F4K9F4"/>
<reference evidence="4" key="2">
    <citation type="journal article" date="2017" name="Plant J.">
        <title>Araport11: a complete reannotation of the Arabidopsis thaliana reference genome.</title>
        <authorList>
            <person name="Cheng C.Y."/>
            <person name="Krishnakumar V."/>
            <person name="Chan A.P."/>
            <person name="Thibaud-Nissen F."/>
            <person name="Schobel S."/>
            <person name="Town C.D."/>
        </authorList>
    </citation>
    <scope>GENOME REANNOTATION</scope>
    <source>
        <strain evidence="4">cv. Columbia</strain>
    </source>
</reference>